<dbReference type="Gene3D" id="1.20.1600.10">
    <property type="entry name" value="Outer membrane efflux proteins (OEP)"/>
    <property type="match status" value="1"/>
</dbReference>
<dbReference type="GO" id="GO:1990281">
    <property type="term" value="C:efflux pump complex"/>
    <property type="evidence" value="ECO:0007669"/>
    <property type="project" value="TreeGrafter"/>
</dbReference>
<dbReference type="GO" id="GO:0015562">
    <property type="term" value="F:efflux transmembrane transporter activity"/>
    <property type="evidence" value="ECO:0007669"/>
    <property type="project" value="InterPro"/>
</dbReference>
<keyword evidence="3" id="KW-0813">Transport</keyword>
<evidence type="ECO:0000256" key="9">
    <source>
        <dbReference type="SAM" id="SignalP"/>
    </source>
</evidence>
<dbReference type="RefSeq" id="WP_116881598.1">
    <property type="nucleotide sequence ID" value="NZ_QURB01000008.1"/>
</dbReference>
<accession>A0A3E1EVF6</accession>
<evidence type="ECO:0000256" key="3">
    <source>
        <dbReference type="ARBA" id="ARBA00022448"/>
    </source>
</evidence>
<name>A0A3E1EVF6_9FLAO</name>
<dbReference type="GO" id="GO:0015288">
    <property type="term" value="F:porin activity"/>
    <property type="evidence" value="ECO:0007669"/>
    <property type="project" value="TreeGrafter"/>
</dbReference>
<evidence type="ECO:0000256" key="4">
    <source>
        <dbReference type="ARBA" id="ARBA00022452"/>
    </source>
</evidence>
<keyword evidence="6" id="KW-0472">Membrane</keyword>
<keyword evidence="11" id="KW-1185">Reference proteome</keyword>
<dbReference type="OrthoDB" id="367883at2"/>
<keyword evidence="5" id="KW-0812">Transmembrane</keyword>
<evidence type="ECO:0000256" key="6">
    <source>
        <dbReference type="ARBA" id="ARBA00023136"/>
    </source>
</evidence>
<evidence type="ECO:0000313" key="10">
    <source>
        <dbReference type="EMBL" id="RFC53539.1"/>
    </source>
</evidence>
<dbReference type="GO" id="GO:0009279">
    <property type="term" value="C:cell outer membrane"/>
    <property type="evidence" value="ECO:0007669"/>
    <property type="project" value="UniProtKB-SubCell"/>
</dbReference>
<evidence type="ECO:0000256" key="1">
    <source>
        <dbReference type="ARBA" id="ARBA00004442"/>
    </source>
</evidence>
<protein>
    <submittedName>
        <fullName evidence="10">TolC family protein</fullName>
    </submittedName>
</protein>
<evidence type="ECO:0000256" key="2">
    <source>
        <dbReference type="ARBA" id="ARBA00007613"/>
    </source>
</evidence>
<keyword evidence="4" id="KW-1134">Transmembrane beta strand</keyword>
<reference evidence="10 11" key="1">
    <citation type="submission" date="2018-08" db="EMBL/GenBank/DDBJ databases">
        <title>The draft genome squence of Brumimicrobium sp. N62.</title>
        <authorList>
            <person name="Du Z.-J."/>
            <person name="Luo H.-R."/>
        </authorList>
    </citation>
    <scope>NUCLEOTIDE SEQUENCE [LARGE SCALE GENOMIC DNA]</scope>
    <source>
        <strain evidence="10 11">N62</strain>
    </source>
</reference>
<dbReference type="InterPro" id="IPR051906">
    <property type="entry name" value="TolC-like"/>
</dbReference>
<proteinExistence type="inferred from homology"/>
<feature type="coiled-coil region" evidence="8">
    <location>
        <begin position="333"/>
        <end position="378"/>
    </location>
</feature>
<dbReference type="EMBL" id="QURB01000008">
    <property type="protein sequence ID" value="RFC53539.1"/>
    <property type="molecule type" value="Genomic_DNA"/>
</dbReference>
<sequence length="441" mass="50670">MNRLKKLMIAVVLLITQSAISQEFSLFEAQTFALENAEQIQRSELDLETAKKQVVETRATGLPQINSETTFQQFLNLPTQVVDGALMGQPGTTVEFTAGQEFNTNAGISANQLIFNGSYIVALQVSKFYTEFVATNIKKSEQDVLSNVTQAYQMALISKRNKQFVDTLVEVTENLINKQKELFEVGFITQEEVDQTEFSLLSTKANLTAAETAYENALLMLKMTMAYPLNKEITLTEDLDKMLLTQEKDISGSYQNNLELDILKKQRQISEYDLKNVKMSNYPQLSAFFNHQYQAYRNEFNFFNPDERWYNQTVWGIKLTIPIFAGGERWAKIQKAKIKVKQDELNIQEFERSLSMQETQLRNELNSARINLQLQKKNVELASKIHDNSMIKAEIGKENSIVVTQKYNQLVQAQSNYVNAMVEVFNKKLELDKLYNKLIRK</sequence>
<evidence type="ECO:0000256" key="5">
    <source>
        <dbReference type="ARBA" id="ARBA00022692"/>
    </source>
</evidence>
<gene>
    <name evidence="10" type="ORF">DXU93_12300</name>
</gene>
<feature type="signal peptide" evidence="9">
    <location>
        <begin position="1"/>
        <end position="21"/>
    </location>
</feature>
<dbReference type="AlphaFoldDB" id="A0A3E1EVF6"/>
<comment type="similarity">
    <text evidence="2">Belongs to the outer membrane factor (OMF) (TC 1.B.17) family.</text>
</comment>
<dbReference type="PANTHER" id="PTHR30026:SF20">
    <property type="entry name" value="OUTER MEMBRANE PROTEIN TOLC"/>
    <property type="match status" value="1"/>
</dbReference>
<dbReference type="InterPro" id="IPR003423">
    <property type="entry name" value="OMP_efflux"/>
</dbReference>
<dbReference type="SUPFAM" id="SSF56954">
    <property type="entry name" value="Outer membrane efflux proteins (OEP)"/>
    <property type="match status" value="1"/>
</dbReference>
<keyword evidence="9" id="KW-0732">Signal</keyword>
<comment type="caution">
    <text evidence="10">The sequence shown here is derived from an EMBL/GenBank/DDBJ whole genome shotgun (WGS) entry which is preliminary data.</text>
</comment>
<evidence type="ECO:0000256" key="7">
    <source>
        <dbReference type="ARBA" id="ARBA00023237"/>
    </source>
</evidence>
<dbReference type="Proteomes" id="UP000257127">
    <property type="component" value="Unassembled WGS sequence"/>
</dbReference>
<dbReference type="Pfam" id="PF02321">
    <property type="entry name" value="OEP"/>
    <property type="match status" value="2"/>
</dbReference>
<feature type="chain" id="PRO_5017836226" evidence="9">
    <location>
        <begin position="22"/>
        <end position="441"/>
    </location>
</feature>
<dbReference type="PANTHER" id="PTHR30026">
    <property type="entry name" value="OUTER MEMBRANE PROTEIN TOLC"/>
    <property type="match status" value="1"/>
</dbReference>
<evidence type="ECO:0000256" key="8">
    <source>
        <dbReference type="SAM" id="Coils"/>
    </source>
</evidence>
<evidence type="ECO:0000313" key="11">
    <source>
        <dbReference type="Proteomes" id="UP000257127"/>
    </source>
</evidence>
<keyword evidence="7" id="KW-0998">Cell outer membrane</keyword>
<keyword evidence="8" id="KW-0175">Coiled coil</keyword>
<comment type="subcellular location">
    <subcellularLocation>
        <location evidence="1">Cell outer membrane</location>
    </subcellularLocation>
</comment>
<organism evidence="10 11">
    <name type="scientific">Brumimicrobium aurantiacum</name>
    <dbReference type="NCBI Taxonomy" id="1737063"/>
    <lineage>
        <taxon>Bacteria</taxon>
        <taxon>Pseudomonadati</taxon>
        <taxon>Bacteroidota</taxon>
        <taxon>Flavobacteriia</taxon>
        <taxon>Flavobacteriales</taxon>
        <taxon>Crocinitomicaceae</taxon>
        <taxon>Brumimicrobium</taxon>
    </lineage>
</organism>